<feature type="domain" description="G-patch" evidence="6">
    <location>
        <begin position="218"/>
        <end position="265"/>
    </location>
</feature>
<dbReference type="InterPro" id="IPR026822">
    <property type="entry name" value="Spp2/MOS2_G-patch"/>
</dbReference>
<dbReference type="InterPro" id="IPR045166">
    <property type="entry name" value="Spp2-like"/>
</dbReference>
<feature type="region of interest" description="Disordered" evidence="5">
    <location>
        <begin position="286"/>
        <end position="425"/>
    </location>
</feature>
<evidence type="ECO:0000259" key="6">
    <source>
        <dbReference type="PROSITE" id="PS50174"/>
    </source>
</evidence>
<evidence type="ECO:0000256" key="5">
    <source>
        <dbReference type="SAM" id="MobiDB-lite"/>
    </source>
</evidence>
<comment type="similarity">
    <text evidence="2 4">Belongs to the SPP2 family.</text>
</comment>
<comment type="caution">
    <text evidence="7">The sequence shown here is derived from an EMBL/GenBank/DDBJ whole genome shotgun (WGS) entry which is preliminary data.</text>
</comment>
<comment type="function">
    <text evidence="4">Involved in spliceosome maturation and the first step of pre-mRNA splicing.</text>
</comment>
<feature type="compositionally biased region" description="Basic and acidic residues" evidence="5">
    <location>
        <begin position="365"/>
        <end position="383"/>
    </location>
</feature>
<dbReference type="GO" id="GO:0003676">
    <property type="term" value="F:nucleic acid binding"/>
    <property type="evidence" value="ECO:0007669"/>
    <property type="project" value="InterPro"/>
</dbReference>
<evidence type="ECO:0000256" key="3">
    <source>
        <dbReference type="ARBA" id="ARBA00023242"/>
    </source>
</evidence>
<evidence type="ECO:0000256" key="2">
    <source>
        <dbReference type="ARBA" id="ARBA00008576"/>
    </source>
</evidence>
<evidence type="ECO:0000313" key="7">
    <source>
        <dbReference type="EMBL" id="KAK5112940.1"/>
    </source>
</evidence>
<feature type="compositionally biased region" description="Low complexity" evidence="5">
    <location>
        <begin position="10"/>
        <end position="24"/>
    </location>
</feature>
<dbReference type="GO" id="GO:0000398">
    <property type="term" value="P:mRNA splicing, via spliceosome"/>
    <property type="evidence" value="ECO:0007669"/>
    <property type="project" value="UniProtKB-UniRule"/>
</dbReference>
<dbReference type="InterPro" id="IPR000467">
    <property type="entry name" value="G_patch_dom"/>
</dbReference>
<dbReference type="EMBL" id="JAVRRL010000027">
    <property type="protein sequence ID" value="KAK5112940.1"/>
    <property type="molecule type" value="Genomic_DNA"/>
</dbReference>
<keyword evidence="4" id="KW-0508">mRNA splicing</keyword>
<evidence type="ECO:0000313" key="8">
    <source>
        <dbReference type="Proteomes" id="UP001310890"/>
    </source>
</evidence>
<protein>
    <recommendedName>
        <fullName evidence="4">Pre-mRNA-splicing factor</fullName>
    </recommendedName>
</protein>
<organism evidence="7 8">
    <name type="scientific">Meristemomyces frigidus</name>
    <dbReference type="NCBI Taxonomy" id="1508187"/>
    <lineage>
        <taxon>Eukaryota</taxon>
        <taxon>Fungi</taxon>
        <taxon>Dikarya</taxon>
        <taxon>Ascomycota</taxon>
        <taxon>Pezizomycotina</taxon>
        <taxon>Dothideomycetes</taxon>
        <taxon>Dothideomycetidae</taxon>
        <taxon>Mycosphaerellales</taxon>
        <taxon>Teratosphaeriaceae</taxon>
        <taxon>Meristemomyces</taxon>
    </lineage>
</organism>
<reference evidence="7" key="1">
    <citation type="submission" date="2023-08" db="EMBL/GenBank/DDBJ databases">
        <title>Black Yeasts Isolated from many extreme environments.</title>
        <authorList>
            <person name="Coleine C."/>
            <person name="Stajich J.E."/>
            <person name="Selbmann L."/>
        </authorList>
    </citation>
    <scope>NUCLEOTIDE SEQUENCE</scope>
    <source>
        <strain evidence="7">CCFEE 5401</strain>
    </source>
</reference>
<dbReference type="PANTHER" id="PTHR15818">
    <property type="entry name" value="G PATCH AND KOW-CONTAINING"/>
    <property type="match status" value="1"/>
</dbReference>
<keyword evidence="4" id="KW-0507">mRNA processing</keyword>
<dbReference type="PROSITE" id="PS50174">
    <property type="entry name" value="G_PATCH"/>
    <property type="match status" value="1"/>
</dbReference>
<gene>
    <name evidence="7" type="ORF">LTR62_003762</name>
</gene>
<feature type="compositionally biased region" description="Basic and acidic residues" evidence="5">
    <location>
        <begin position="393"/>
        <end position="413"/>
    </location>
</feature>
<name>A0AAN7TK77_9PEZI</name>
<dbReference type="Pfam" id="PF12656">
    <property type="entry name" value="G-patch_2"/>
    <property type="match status" value="1"/>
</dbReference>
<feature type="region of interest" description="Disordered" evidence="5">
    <location>
        <begin position="1"/>
        <end position="107"/>
    </location>
</feature>
<sequence>MSGKILLALGGPKKPNGKPTPTNGVKRPHTALHEDDEDHNDSNNRAHTVSHFDKSAGGAIDERAKPQDNGPLVIAPQANRDWREASQRKRQRKGLPPDARNAGRSVEDAAIREKELDALKPGFGLNVTKREQSTEELATDGYSGSNEAEALYEPPLNMSDTAPVIPKTDDELAMDALLGITTKSELVLPAVSEEQAFERDFQDAPDGPTLDDYDRVPVEQFGAGLLRGMGWVEGQGIGSQKGKKLEKTKVPARRPALLGIGAKEEAAVAQEMGVWGKAAKKGGEIKIYNPVLLRDKQTGELYTEEELKKKKERDERKQYEEEFEKKEREKKDSRRRQDEDKDARGSRKRRDRPEHDSRDRHRRTDRRERDRDRRRDDEGEDEHRRRKEKERRRRDDEDRDRERSQRYDGERDRDKHRHSNRDSRR</sequence>
<dbReference type="AlphaFoldDB" id="A0AAN7TK77"/>
<keyword evidence="3 4" id="KW-0539">Nucleus</keyword>
<feature type="compositionally biased region" description="Basic and acidic residues" evidence="5">
    <location>
        <begin position="40"/>
        <end position="66"/>
    </location>
</feature>
<comment type="subcellular location">
    <subcellularLocation>
        <location evidence="1 4">Nucleus</location>
    </subcellularLocation>
</comment>
<proteinExistence type="inferred from homology"/>
<dbReference type="PANTHER" id="PTHR15818:SF2">
    <property type="entry name" value="G-PATCH DOMAIN AND KOW MOTIFS-CONTAINING PROTEIN"/>
    <property type="match status" value="1"/>
</dbReference>
<keyword evidence="4" id="KW-0747">Spliceosome</keyword>
<feature type="compositionally biased region" description="Basic and acidic residues" evidence="5">
    <location>
        <begin position="305"/>
        <end position="359"/>
    </location>
</feature>
<dbReference type="Proteomes" id="UP001310890">
    <property type="component" value="Unassembled WGS sequence"/>
</dbReference>
<accession>A0AAN7TK77</accession>
<evidence type="ECO:0000256" key="1">
    <source>
        <dbReference type="ARBA" id="ARBA00004123"/>
    </source>
</evidence>
<dbReference type="GO" id="GO:0005681">
    <property type="term" value="C:spliceosomal complex"/>
    <property type="evidence" value="ECO:0007669"/>
    <property type="project" value="UniProtKB-UniRule"/>
</dbReference>
<evidence type="ECO:0000256" key="4">
    <source>
        <dbReference type="RuleBase" id="RU369096"/>
    </source>
</evidence>